<keyword evidence="2" id="KW-1185">Reference proteome</keyword>
<organism evidence="1 2">
    <name type="scientific">Trifolium pratense</name>
    <name type="common">Red clover</name>
    <dbReference type="NCBI Taxonomy" id="57577"/>
    <lineage>
        <taxon>Eukaryota</taxon>
        <taxon>Viridiplantae</taxon>
        <taxon>Streptophyta</taxon>
        <taxon>Embryophyta</taxon>
        <taxon>Tracheophyta</taxon>
        <taxon>Spermatophyta</taxon>
        <taxon>Magnoliopsida</taxon>
        <taxon>eudicotyledons</taxon>
        <taxon>Gunneridae</taxon>
        <taxon>Pentapetalae</taxon>
        <taxon>rosids</taxon>
        <taxon>fabids</taxon>
        <taxon>Fabales</taxon>
        <taxon>Fabaceae</taxon>
        <taxon>Papilionoideae</taxon>
        <taxon>50 kb inversion clade</taxon>
        <taxon>NPAAA clade</taxon>
        <taxon>Hologalegina</taxon>
        <taxon>IRL clade</taxon>
        <taxon>Trifolieae</taxon>
        <taxon>Trifolium</taxon>
    </lineage>
</organism>
<comment type="caution">
    <text evidence="1">The sequence shown here is derived from an EMBL/GenBank/DDBJ whole genome shotgun (WGS) entry which is preliminary data.</text>
</comment>
<gene>
    <name evidence="1" type="ORF">MILVUS5_LOCUS23462</name>
</gene>
<proteinExistence type="predicted"/>
<dbReference type="Proteomes" id="UP001177021">
    <property type="component" value="Unassembled WGS sequence"/>
</dbReference>
<name>A0ACB0KJ34_TRIPR</name>
<protein>
    <submittedName>
        <fullName evidence="1">Uncharacterized protein</fullName>
    </submittedName>
</protein>
<evidence type="ECO:0000313" key="2">
    <source>
        <dbReference type="Proteomes" id="UP001177021"/>
    </source>
</evidence>
<accession>A0ACB0KJ34</accession>
<reference evidence="1" key="1">
    <citation type="submission" date="2023-10" db="EMBL/GenBank/DDBJ databases">
        <authorList>
            <person name="Rodriguez Cubillos JULIANA M."/>
            <person name="De Vega J."/>
        </authorList>
    </citation>
    <scope>NUCLEOTIDE SEQUENCE</scope>
</reference>
<sequence>MSILILAKLAKPLMGTTRIVINTLHIKGGLIFTPTLDGRALLYSFVSAPEVSAGVGFGCGGSQSLPAPEWPEILEIILWFSGQLFLLASKMDVFNTFIELLRQFGNISKG</sequence>
<evidence type="ECO:0000313" key="1">
    <source>
        <dbReference type="EMBL" id="CAJ2656795.1"/>
    </source>
</evidence>
<dbReference type="EMBL" id="CASHSV030000248">
    <property type="protein sequence ID" value="CAJ2656795.1"/>
    <property type="molecule type" value="Genomic_DNA"/>
</dbReference>